<gene>
    <name evidence="4" type="ORF">ICL16_20920</name>
</gene>
<dbReference type="EMBL" id="JACXAE010000071">
    <property type="protein sequence ID" value="MBD2774463.1"/>
    <property type="molecule type" value="Genomic_DNA"/>
</dbReference>
<reference evidence="4" key="1">
    <citation type="submission" date="2020-09" db="EMBL/GenBank/DDBJ databases">
        <title>Iningainema tapete sp. nov. (Scytonemataceae, Cyanobacteria) from greenhouses in central Florida (USA) produces two types of nodularin with biosynthetic potential for microcystin-LR and anabaenopeptins.</title>
        <authorList>
            <person name="Berthold D.E."/>
            <person name="Lefler F.W."/>
            <person name="Huang I.-S."/>
            <person name="Abdulla H."/>
            <person name="Zimba P.V."/>
            <person name="Laughinghouse H.D. IV."/>
        </authorList>
    </citation>
    <scope>NUCLEOTIDE SEQUENCE</scope>
    <source>
        <strain evidence="4">BLCCT55</strain>
    </source>
</reference>
<evidence type="ECO:0000256" key="2">
    <source>
        <dbReference type="ARBA" id="ARBA00023277"/>
    </source>
</evidence>
<dbReference type="SUPFAM" id="SSF75005">
    <property type="entry name" value="Arabinanase/levansucrase/invertase"/>
    <property type="match status" value="1"/>
</dbReference>
<dbReference type="InterPro" id="IPR023296">
    <property type="entry name" value="Glyco_hydro_beta-prop_sf"/>
</dbReference>
<dbReference type="Proteomes" id="UP000629098">
    <property type="component" value="Unassembled WGS sequence"/>
</dbReference>
<dbReference type="PANTHER" id="PTHR43772:SF2">
    <property type="entry name" value="PUTATIVE (AFU_ORTHOLOGUE AFUA_2G04480)-RELATED"/>
    <property type="match status" value="1"/>
</dbReference>
<accession>A0A8J6XVJ4</accession>
<feature type="domain" description="Glucosamine inositolphosphorylceramide transferase 1 N-terminal" evidence="3">
    <location>
        <begin position="34"/>
        <end position="312"/>
    </location>
</feature>
<evidence type="ECO:0000259" key="3">
    <source>
        <dbReference type="Pfam" id="PF24793"/>
    </source>
</evidence>
<dbReference type="Pfam" id="PF24793">
    <property type="entry name" value="GINT1_N"/>
    <property type="match status" value="1"/>
</dbReference>
<name>A0A8J6XVJ4_9CYAN</name>
<sequence length="314" mass="36047">MSPFKKIIKELRLVLINSLPVKIANQLPFGALTNKQRWSIGIYQGESPIDLAAHKGVKNPVLSRRDVTDVRAEFVADPFMIKVEQTWFMFFEVLNQKTYLGEIGLATSVDALNWQYQKIVLAEPFHLSYPYVFEWMNEYYMIPETHQASAIRLYKASKFPTEWSFVGELLNGSFFLDASIFRYADKWWLFTENSTENKFDTLHLYYADELFGPWLKHPQSPVVKGNGHIARPGGRVLVTGDRIIRYTQDCLPDYGTQVRAFEITELTTTNYQEREIDQKLVVSPSGSGWNGAGMHHVDPHLIDGKWIACVDGRG</sequence>
<evidence type="ECO:0000256" key="1">
    <source>
        <dbReference type="ARBA" id="ARBA00022651"/>
    </source>
</evidence>
<dbReference type="PANTHER" id="PTHR43772">
    <property type="entry name" value="ENDO-1,4-BETA-XYLANASE"/>
    <property type="match status" value="1"/>
</dbReference>
<evidence type="ECO:0000313" key="5">
    <source>
        <dbReference type="Proteomes" id="UP000629098"/>
    </source>
</evidence>
<keyword evidence="5" id="KW-1185">Reference proteome</keyword>
<dbReference type="InterPro" id="IPR052176">
    <property type="entry name" value="Glycosyl_Hydrlase_43_Enz"/>
</dbReference>
<dbReference type="AlphaFoldDB" id="A0A8J6XVJ4"/>
<keyword evidence="2" id="KW-0119">Carbohydrate metabolism</keyword>
<proteinExistence type="predicted"/>
<keyword evidence="1" id="KW-0624">Polysaccharide degradation</keyword>
<organism evidence="4 5">
    <name type="scientific">Iningainema tapete BLCC-T55</name>
    <dbReference type="NCBI Taxonomy" id="2748662"/>
    <lineage>
        <taxon>Bacteria</taxon>
        <taxon>Bacillati</taxon>
        <taxon>Cyanobacteriota</taxon>
        <taxon>Cyanophyceae</taxon>
        <taxon>Nostocales</taxon>
        <taxon>Scytonemataceae</taxon>
        <taxon>Iningainema tapete</taxon>
    </lineage>
</organism>
<dbReference type="RefSeq" id="WP_190831544.1">
    <property type="nucleotide sequence ID" value="NZ_CAWPPI010000071.1"/>
</dbReference>
<protein>
    <recommendedName>
        <fullName evidence="3">Glucosamine inositolphosphorylceramide transferase 1 N-terminal domain-containing protein</fullName>
    </recommendedName>
</protein>
<dbReference type="GO" id="GO:0045493">
    <property type="term" value="P:xylan catabolic process"/>
    <property type="evidence" value="ECO:0007669"/>
    <property type="project" value="UniProtKB-KW"/>
</dbReference>
<evidence type="ECO:0000313" key="4">
    <source>
        <dbReference type="EMBL" id="MBD2774463.1"/>
    </source>
</evidence>
<keyword evidence="1" id="KW-0858">Xylan degradation</keyword>
<comment type="caution">
    <text evidence="4">The sequence shown here is derived from an EMBL/GenBank/DDBJ whole genome shotgun (WGS) entry which is preliminary data.</text>
</comment>
<dbReference type="InterPro" id="IPR056442">
    <property type="entry name" value="GINT1_N"/>
</dbReference>
<dbReference type="Gene3D" id="2.115.10.20">
    <property type="entry name" value="Glycosyl hydrolase domain, family 43"/>
    <property type="match status" value="1"/>
</dbReference>